<proteinExistence type="predicted"/>
<dbReference type="InterPro" id="IPR050173">
    <property type="entry name" value="ABC_transporter_C-like"/>
</dbReference>
<organism evidence="10 11">
    <name type="scientific">Castilleja foliolosa</name>
    <dbReference type="NCBI Taxonomy" id="1961234"/>
    <lineage>
        <taxon>Eukaryota</taxon>
        <taxon>Viridiplantae</taxon>
        <taxon>Streptophyta</taxon>
        <taxon>Embryophyta</taxon>
        <taxon>Tracheophyta</taxon>
        <taxon>Spermatophyta</taxon>
        <taxon>Magnoliopsida</taxon>
        <taxon>eudicotyledons</taxon>
        <taxon>Gunneridae</taxon>
        <taxon>Pentapetalae</taxon>
        <taxon>asterids</taxon>
        <taxon>lamiids</taxon>
        <taxon>Lamiales</taxon>
        <taxon>Orobanchaceae</taxon>
        <taxon>Pedicularideae</taxon>
        <taxon>Castillejinae</taxon>
        <taxon>Castilleja</taxon>
    </lineage>
</organism>
<name>A0ABD3BK22_9LAMI</name>
<comment type="caution">
    <text evidence="10">The sequence shown here is derived from an EMBL/GenBank/DDBJ whole genome shotgun (WGS) entry which is preliminary data.</text>
</comment>
<dbReference type="Gene3D" id="1.20.1560.10">
    <property type="entry name" value="ABC transporter type 1, transmembrane domain"/>
    <property type="match status" value="1"/>
</dbReference>
<keyword evidence="2" id="KW-0813">Transport</keyword>
<keyword evidence="6 8" id="KW-1133">Transmembrane helix</keyword>
<dbReference type="EMBL" id="JAVIJP010000081">
    <property type="protein sequence ID" value="KAL3617637.1"/>
    <property type="molecule type" value="Genomic_DNA"/>
</dbReference>
<dbReference type="InterPro" id="IPR044746">
    <property type="entry name" value="ABCC_6TM_D1"/>
</dbReference>
<protein>
    <recommendedName>
        <fullName evidence="9">ABC transmembrane type-1 domain-containing protein</fullName>
    </recommendedName>
</protein>
<dbReference type="InterPro" id="IPR036640">
    <property type="entry name" value="ABC1_TM_sf"/>
</dbReference>
<accession>A0ABD3BK22</accession>
<keyword evidence="7 8" id="KW-0472">Membrane</keyword>
<reference evidence="11" key="1">
    <citation type="journal article" date="2024" name="IScience">
        <title>Strigolactones Initiate the Formation of Haustorium-like Structures in Castilleja.</title>
        <authorList>
            <person name="Buerger M."/>
            <person name="Peterson D."/>
            <person name="Chory J."/>
        </authorList>
    </citation>
    <scope>NUCLEOTIDE SEQUENCE [LARGE SCALE GENOMIC DNA]</scope>
</reference>
<evidence type="ECO:0000256" key="5">
    <source>
        <dbReference type="ARBA" id="ARBA00022840"/>
    </source>
</evidence>
<evidence type="ECO:0000256" key="3">
    <source>
        <dbReference type="ARBA" id="ARBA00022692"/>
    </source>
</evidence>
<dbReference type="Proteomes" id="UP001632038">
    <property type="component" value="Unassembled WGS sequence"/>
</dbReference>
<feature type="transmembrane region" description="Helical" evidence="8">
    <location>
        <begin position="53"/>
        <end position="75"/>
    </location>
</feature>
<dbReference type="FunFam" id="1.20.1560.10:FF:000003">
    <property type="entry name" value="ABC transporter C family member 10"/>
    <property type="match status" value="1"/>
</dbReference>
<dbReference type="Pfam" id="PF24358">
    <property type="entry name" value="ABCC10_N"/>
    <property type="match status" value="1"/>
</dbReference>
<keyword evidence="3 8" id="KW-0812">Transmembrane</keyword>
<dbReference type="InterPro" id="IPR056228">
    <property type="entry name" value="ABCC10-like_N"/>
</dbReference>
<keyword evidence="5" id="KW-0067">ATP-binding</keyword>
<feature type="domain" description="ABC transmembrane type-1" evidence="9">
    <location>
        <begin position="237"/>
        <end position="453"/>
    </location>
</feature>
<evidence type="ECO:0000256" key="2">
    <source>
        <dbReference type="ARBA" id="ARBA00022448"/>
    </source>
</evidence>
<dbReference type="PANTHER" id="PTHR24223:SF369">
    <property type="entry name" value="ABC TRANSPORTER C FAMILY MEMBER 10"/>
    <property type="match status" value="1"/>
</dbReference>
<dbReference type="Pfam" id="PF00664">
    <property type="entry name" value="ABC_membrane"/>
    <property type="match status" value="1"/>
</dbReference>
<keyword evidence="11" id="KW-1185">Reference proteome</keyword>
<evidence type="ECO:0000256" key="8">
    <source>
        <dbReference type="SAM" id="Phobius"/>
    </source>
</evidence>
<evidence type="ECO:0000313" key="11">
    <source>
        <dbReference type="Proteomes" id="UP001632038"/>
    </source>
</evidence>
<gene>
    <name evidence="10" type="ORF">CASFOL_037958</name>
</gene>
<evidence type="ECO:0000256" key="6">
    <source>
        <dbReference type="ARBA" id="ARBA00022989"/>
    </source>
</evidence>
<dbReference type="AlphaFoldDB" id="A0ABD3BK22"/>
<feature type="transmembrane region" description="Helical" evidence="8">
    <location>
        <begin position="398"/>
        <end position="419"/>
    </location>
</feature>
<feature type="transmembrane region" description="Helical" evidence="8">
    <location>
        <begin position="81"/>
        <end position="101"/>
    </location>
</feature>
<comment type="subcellular location">
    <subcellularLocation>
        <location evidence="1">Membrane</location>
        <topology evidence="1">Multi-pass membrane protein</topology>
    </subcellularLocation>
</comment>
<dbReference type="PROSITE" id="PS50929">
    <property type="entry name" value="ABC_TM1F"/>
    <property type="match status" value="1"/>
</dbReference>
<feature type="transmembrane region" description="Helical" evidence="8">
    <location>
        <begin position="312"/>
        <end position="331"/>
    </location>
</feature>
<dbReference type="InterPro" id="IPR011527">
    <property type="entry name" value="ABC1_TM_dom"/>
</dbReference>
<dbReference type="SUPFAM" id="SSF90123">
    <property type="entry name" value="ABC transporter transmembrane region"/>
    <property type="match status" value="1"/>
</dbReference>
<evidence type="ECO:0000256" key="1">
    <source>
        <dbReference type="ARBA" id="ARBA00004141"/>
    </source>
</evidence>
<evidence type="ECO:0000313" key="10">
    <source>
        <dbReference type="EMBL" id="KAL3617637.1"/>
    </source>
</evidence>
<dbReference type="PANTHER" id="PTHR24223">
    <property type="entry name" value="ATP-BINDING CASSETTE SUB-FAMILY C"/>
    <property type="match status" value="1"/>
</dbReference>
<keyword evidence="4" id="KW-0547">Nucleotide-binding</keyword>
<dbReference type="GO" id="GO:0016020">
    <property type="term" value="C:membrane"/>
    <property type="evidence" value="ECO:0007669"/>
    <property type="project" value="UniProtKB-SubCell"/>
</dbReference>
<evidence type="ECO:0000259" key="9">
    <source>
        <dbReference type="PROSITE" id="PS50929"/>
    </source>
</evidence>
<evidence type="ECO:0000256" key="4">
    <source>
        <dbReference type="ARBA" id="ARBA00022741"/>
    </source>
</evidence>
<sequence>MFWNLDFRREFEKIPKLVTSSSLDAIYYSRLNILVGLTLSLKGHHYSRAPLKILSIFAFLFSGITCGFSIFTTVLEKAVSIKIVLDLISFIGSCLLVLCAYKGYQYKDNDENGVHDPLLTVVNGGDKTNSVTPFAKAGFLSKFTFWWLNPLTVSGNEKAIEDEDIPKLREEDRAESCYLLYKETHDRQKQSDPLSQPSILKTILLCHSKEIFVSGFFASKSLRGTKASSTRNTSRLVGLKIRSLLSAAIYQKQLRLSNTAKITHSSGEIMNYVTVDAYRRVPVLVPRFHQIWTTSVQLCFAIIILFQSVGPATIAAMVVIILTILCNMPLAKLQHKFQTKLMDAQDERLKAMLEALVNMKVLKLYVWEKHFMKVIEKLGKIEDQWVKAVQLRKSYNSFLFWSSPVLVSAATFGACYVLGVELSSSNVFTFVATLRLVQDPVRSIPDVVGVFIQEKVAFARLTKFLEAPELEWAGQIIEFGLSQPIFRGTRIIQSPRSGMSGWRLKGVTRLRFAGKWGPASRRFSPRFLGRFL</sequence>
<evidence type="ECO:0000256" key="7">
    <source>
        <dbReference type="ARBA" id="ARBA00023136"/>
    </source>
</evidence>
<dbReference type="CDD" id="cd18579">
    <property type="entry name" value="ABC_6TM_ABCC_D1"/>
    <property type="match status" value="1"/>
</dbReference>
<dbReference type="GO" id="GO:0005524">
    <property type="term" value="F:ATP binding"/>
    <property type="evidence" value="ECO:0007669"/>
    <property type="project" value="UniProtKB-KW"/>
</dbReference>
<feature type="transmembrane region" description="Helical" evidence="8">
    <location>
        <begin position="288"/>
        <end position="306"/>
    </location>
</feature>